<keyword evidence="2" id="KW-0134">Cell wall</keyword>
<dbReference type="Gene3D" id="3.50.30.30">
    <property type="match status" value="1"/>
</dbReference>
<dbReference type="PRINTS" id="PR00723">
    <property type="entry name" value="SUBTILISIN"/>
</dbReference>
<dbReference type="CDD" id="cd07474">
    <property type="entry name" value="Peptidases_S8_subtilisin_Vpr-like"/>
    <property type="match status" value="1"/>
</dbReference>
<name>A0ABU5CUY8_9BACI</name>
<comment type="caution">
    <text evidence="6">Lacks conserved residue(s) required for the propagation of feature annotation.</text>
</comment>
<dbReference type="Proteomes" id="UP001275315">
    <property type="component" value="Unassembled WGS sequence"/>
</dbReference>
<feature type="domain" description="PA" evidence="8">
    <location>
        <begin position="179"/>
        <end position="260"/>
    </location>
</feature>
<dbReference type="Gene3D" id="3.40.50.200">
    <property type="entry name" value="Peptidase S8/S53 domain"/>
    <property type="match status" value="1"/>
</dbReference>
<dbReference type="Pfam" id="PF02225">
    <property type="entry name" value="PA"/>
    <property type="match status" value="1"/>
</dbReference>
<dbReference type="InterPro" id="IPR046450">
    <property type="entry name" value="PA_dom_sf"/>
</dbReference>
<evidence type="ECO:0000256" key="1">
    <source>
        <dbReference type="ARBA" id="ARBA00011073"/>
    </source>
</evidence>
<dbReference type="CDD" id="cd02133">
    <property type="entry name" value="PA_C5a_like"/>
    <property type="match status" value="1"/>
</dbReference>
<dbReference type="SUPFAM" id="SSF52743">
    <property type="entry name" value="Subtilisin-like"/>
    <property type="match status" value="1"/>
</dbReference>
<reference evidence="9 10" key="1">
    <citation type="submission" date="2023-10" db="EMBL/GenBank/DDBJ databases">
        <title>Virgibacillus soli CC-YMP-6 genome.</title>
        <authorList>
            <person name="Miliotis G."/>
            <person name="Sengupta P."/>
            <person name="Hameed A."/>
            <person name="Chuvochina M."/>
            <person name="Mcdonagh F."/>
            <person name="Simpson A.C."/>
            <person name="Singh N.K."/>
            <person name="Rekha P.D."/>
            <person name="Raman K."/>
            <person name="Hugenholtz P."/>
            <person name="Venkateswaran K."/>
        </authorList>
    </citation>
    <scope>NUCLEOTIDE SEQUENCE [LARGE SCALE GENOMIC DNA]</scope>
    <source>
        <strain evidence="9 10">CC-YMP-6</strain>
    </source>
</reference>
<dbReference type="InterPro" id="IPR003137">
    <property type="entry name" value="PA_domain"/>
</dbReference>
<accession>A0ABU5CUY8</accession>
<evidence type="ECO:0000313" key="10">
    <source>
        <dbReference type="Proteomes" id="UP001275315"/>
    </source>
</evidence>
<dbReference type="InterPro" id="IPR036852">
    <property type="entry name" value="Peptidase_S8/S53_dom_sf"/>
</dbReference>
<dbReference type="InterPro" id="IPR023828">
    <property type="entry name" value="Peptidase_S8_Ser-AS"/>
</dbReference>
<evidence type="ECO:0000256" key="2">
    <source>
        <dbReference type="ARBA" id="ARBA00022512"/>
    </source>
</evidence>
<dbReference type="EMBL" id="JAWDIQ010000003">
    <property type="protein sequence ID" value="MDY0410188.1"/>
    <property type="molecule type" value="Genomic_DNA"/>
</dbReference>
<gene>
    <name evidence="9" type="ORF">RWD45_18570</name>
</gene>
<dbReference type="InterPro" id="IPR022398">
    <property type="entry name" value="Peptidase_S8_His-AS"/>
</dbReference>
<dbReference type="PROSITE" id="PS00138">
    <property type="entry name" value="SUBTILASE_SER"/>
    <property type="match status" value="1"/>
</dbReference>
<evidence type="ECO:0000259" key="7">
    <source>
        <dbReference type="Pfam" id="PF00082"/>
    </source>
</evidence>
<evidence type="ECO:0000313" key="9">
    <source>
        <dbReference type="EMBL" id="MDY0410188.1"/>
    </source>
</evidence>
<dbReference type="SUPFAM" id="SSF52025">
    <property type="entry name" value="PA domain"/>
    <property type="match status" value="1"/>
</dbReference>
<proteinExistence type="inferred from homology"/>
<dbReference type="PANTHER" id="PTHR43806:SF65">
    <property type="entry name" value="SERINE PROTEASE APRX"/>
    <property type="match status" value="1"/>
</dbReference>
<evidence type="ECO:0000256" key="6">
    <source>
        <dbReference type="PROSITE-ProRule" id="PRU01240"/>
    </source>
</evidence>
<dbReference type="PANTHER" id="PTHR43806">
    <property type="entry name" value="PEPTIDASE S8"/>
    <property type="match status" value="1"/>
</dbReference>
<keyword evidence="5" id="KW-0720">Serine protease</keyword>
<keyword evidence="3" id="KW-0645">Protease</keyword>
<dbReference type="InterPro" id="IPR000209">
    <property type="entry name" value="Peptidase_S8/S53_dom"/>
</dbReference>
<dbReference type="Pfam" id="PF00082">
    <property type="entry name" value="Peptidase_S8"/>
    <property type="match status" value="1"/>
</dbReference>
<dbReference type="InterPro" id="IPR015500">
    <property type="entry name" value="Peptidase_S8_subtilisin-rel"/>
</dbReference>
<dbReference type="PROSITE" id="PS51892">
    <property type="entry name" value="SUBTILASE"/>
    <property type="match status" value="1"/>
</dbReference>
<comment type="similarity">
    <text evidence="1 6">Belongs to the peptidase S8 family.</text>
</comment>
<evidence type="ECO:0000256" key="3">
    <source>
        <dbReference type="ARBA" id="ARBA00022670"/>
    </source>
</evidence>
<evidence type="ECO:0000256" key="5">
    <source>
        <dbReference type="ARBA" id="ARBA00022825"/>
    </source>
</evidence>
<organism evidence="9 10">
    <name type="scientific">Paracerasibacillus soli</name>
    <dbReference type="NCBI Taxonomy" id="480284"/>
    <lineage>
        <taxon>Bacteria</taxon>
        <taxon>Bacillati</taxon>
        <taxon>Bacillota</taxon>
        <taxon>Bacilli</taxon>
        <taxon>Bacillales</taxon>
        <taxon>Bacillaceae</taxon>
        <taxon>Paracerasibacillus</taxon>
    </lineage>
</organism>
<feature type="domain" description="Peptidase S8/S53" evidence="7">
    <location>
        <begin position="11"/>
        <end position="386"/>
    </location>
</feature>
<dbReference type="InterPro" id="IPR050131">
    <property type="entry name" value="Peptidase_S8_subtilisin-like"/>
</dbReference>
<keyword evidence="4" id="KW-0378">Hydrolase</keyword>
<protein>
    <submittedName>
        <fullName evidence="9">S8 family serine peptidase</fullName>
    </submittedName>
</protein>
<keyword evidence="10" id="KW-1185">Reference proteome</keyword>
<evidence type="ECO:0000259" key="8">
    <source>
        <dbReference type="Pfam" id="PF02225"/>
    </source>
</evidence>
<keyword evidence="2" id="KW-0964">Secreted</keyword>
<sequence length="498" mass="53183">MVRIWLSKFDMYGNSYYTAHGTHVSGTIAGQQDSFVDYSVKGVAPEVDLYSYRVLGAYGSGDMNWVIGGIDKAVRDGMDVINLSLGMNANDPLSPAAVAVNNAMLSDVVTVVAAGNAGPGDQTVGTPGAAALSIAVGASDVSQNTPTFSATVDELTFSDVQLLAKSFADNVADLENESLPVVYVGLGADSDFADVDVEGKIALIERGELAFDEKIRNAKSAGAVATIVYNNEAGQIPHYVGENSDYIPSFRLSKEDGESLKKAVNEGALFTFGELGNVKSEGDNLADFSSRGPVSGTYDIKPDVTAPGVAINSTVPSFINDPEDNSYGSAYSRMNGTSMATPHVAGVAALILQQNPDYTPFEVKAALMNTAVDLREDYSVYEVGAGRIDAYDAVHADTAVVVHDQTDMVEGVEIVSLNHDTGSISFGGYYLDGEAIEKSKRLSIENKSNEEKTYEVQVDFLQAKGNRQDASKNGVELEVGKLRLRFHRNKRKTWKLVL</sequence>
<dbReference type="PROSITE" id="PS00137">
    <property type="entry name" value="SUBTILASE_HIS"/>
    <property type="match status" value="1"/>
</dbReference>
<comment type="caution">
    <text evidence="9">The sequence shown here is derived from an EMBL/GenBank/DDBJ whole genome shotgun (WGS) entry which is preliminary data.</text>
</comment>
<evidence type="ECO:0000256" key="4">
    <source>
        <dbReference type="ARBA" id="ARBA00022801"/>
    </source>
</evidence>
<dbReference type="InterPro" id="IPR034213">
    <property type="entry name" value="S8_Vpr-like"/>
</dbReference>